<feature type="domain" description="Glycosyltransferase 2-like" evidence="4">
    <location>
        <begin position="23"/>
        <end position="141"/>
    </location>
</feature>
<organism evidence="5 6">
    <name type="scientific">Alteromonas genovensis</name>
    <dbReference type="NCBI Taxonomy" id="471225"/>
    <lineage>
        <taxon>Bacteria</taxon>
        <taxon>Pseudomonadati</taxon>
        <taxon>Pseudomonadota</taxon>
        <taxon>Gammaproteobacteria</taxon>
        <taxon>Alteromonadales</taxon>
        <taxon>Alteromonadaceae</taxon>
        <taxon>Alteromonas/Salinimonas group</taxon>
        <taxon>Alteromonas</taxon>
    </lineage>
</organism>
<keyword evidence="6" id="KW-1185">Reference proteome</keyword>
<sequence>MNNQFSILSNNNQKKRVETIVAMAVYHADNVVWLEEAMSSITTQDYRDFLFVIVVDGSVPKIILNTVLDASKRDSRIVVAQNSDNVGLASSMNSAAEFGLTFEPQFFVRMDADDISEPNRLSRQVSYMRRHSYIAVLGTGLTEVNEHGVKVGARVMPASHKQIARILPRRCALNHPTVVIRYNVFRDGYRYDISLMNTQDYFFWIKLASEGYVFRNLKDRLLKFRRVNNFYKRRGLSKSLNEFKARIYAIIKLKQYSLYNVAYAFGVLALRLMPGKLVKLAYKLDRHLLERFGKH</sequence>
<dbReference type="AlphaFoldDB" id="A0A6N9TDN9"/>
<evidence type="ECO:0000256" key="1">
    <source>
        <dbReference type="ARBA" id="ARBA00006739"/>
    </source>
</evidence>
<comment type="caution">
    <text evidence="5">The sequence shown here is derived from an EMBL/GenBank/DDBJ whole genome shotgun (WGS) entry which is preliminary data.</text>
</comment>
<dbReference type="SUPFAM" id="SSF53448">
    <property type="entry name" value="Nucleotide-diphospho-sugar transferases"/>
    <property type="match status" value="1"/>
</dbReference>
<dbReference type="InterPro" id="IPR050834">
    <property type="entry name" value="Glycosyltransf_2"/>
</dbReference>
<evidence type="ECO:0000259" key="4">
    <source>
        <dbReference type="Pfam" id="PF00535"/>
    </source>
</evidence>
<dbReference type="InterPro" id="IPR029044">
    <property type="entry name" value="Nucleotide-diphossugar_trans"/>
</dbReference>
<dbReference type="Pfam" id="PF00535">
    <property type="entry name" value="Glycos_transf_2"/>
    <property type="match status" value="1"/>
</dbReference>
<accession>A0A6N9TDN9</accession>
<evidence type="ECO:0000313" key="5">
    <source>
        <dbReference type="EMBL" id="NDW14592.1"/>
    </source>
</evidence>
<reference evidence="5 6" key="1">
    <citation type="submission" date="2020-01" db="EMBL/GenBank/DDBJ databases">
        <title>Genomes of bacteria type strains.</title>
        <authorList>
            <person name="Chen J."/>
            <person name="Zhu S."/>
            <person name="Yang J."/>
        </authorList>
    </citation>
    <scope>NUCLEOTIDE SEQUENCE [LARGE SCALE GENOMIC DNA]</scope>
    <source>
        <strain evidence="5 6">LMG 24078</strain>
    </source>
</reference>
<dbReference type="PANTHER" id="PTHR43685:SF5">
    <property type="entry name" value="GLYCOSYLTRANSFERASE EPSE-RELATED"/>
    <property type="match status" value="1"/>
</dbReference>
<name>A0A6N9TDN9_9ALTE</name>
<dbReference type="GO" id="GO:0016757">
    <property type="term" value="F:glycosyltransferase activity"/>
    <property type="evidence" value="ECO:0007669"/>
    <property type="project" value="UniProtKB-KW"/>
</dbReference>
<dbReference type="Gene3D" id="3.90.550.10">
    <property type="entry name" value="Spore Coat Polysaccharide Biosynthesis Protein SpsA, Chain A"/>
    <property type="match status" value="1"/>
</dbReference>
<evidence type="ECO:0000256" key="2">
    <source>
        <dbReference type="ARBA" id="ARBA00022676"/>
    </source>
</evidence>
<gene>
    <name evidence="5" type="ORF">GTQ48_03475</name>
</gene>
<keyword evidence="3 5" id="KW-0808">Transferase</keyword>
<comment type="similarity">
    <text evidence="1">Belongs to the glycosyltransferase 2 family.</text>
</comment>
<keyword evidence="2" id="KW-0328">Glycosyltransferase</keyword>
<evidence type="ECO:0000313" key="6">
    <source>
        <dbReference type="Proteomes" id="UP000471381"/>
    </source>
</evidence>
<protein>
    <submittedName>
        <fullName evidence="5">Glycosyltransferase</fullName>
    </submittedName>
</protein>
<dbReference type="InterPro" id="IPR001173">
    <property type="entry name" value="Glyco_trans_2-like"/>
</dbReference>
<dbReference type="Proteomes" id="UP000471381">
    <property type="component" value="Unassembled WGS sequence"/>
</dbReference>
<dbReference type="EMBL" id="JAAAWO010000002">
    <property type="protein sequence ID" value="NDW14592.1"/>
    <property type="molecule type" value="Genomic_DNA"/>
</dbReference>
<proteinExistence type="inferred from homology"/>
<dbReference type="PANTHER" id="PTHR43685">
    <property type="entry name" value="GLYCOSYLTRANSFERASE"/>
    <property type="match status" value="1"/>
</dbReference>
<evidence type="ECO:0000256" key="3">
    <source>
        <dbReference type="ARBA" id="ARBA00022679"/>
    </source>
</evidence>
<dbReference type="RefSeq" id="WP_163105192.1">
    <property type="nucleotide sequence ID" value="NZ_JAAAWO010000002.1"/>
</dbReference>